<proteinExistence type="predicted"/>
<dbReference type="Proteomes" id="UP000789901">
    <property type="component" value="Unassembled WGS sequence"/>
</dbReference>
<protein>
    <submittedName>
        <fullName evidence="2">6026_t:CDS:1</fullName>
    </submittedName>
</protein>
<feature type="region of interest" description="Disordered" evidence="1">
    <location>
        <begin position="30"/>
        <end position="66"/>
    </location>
</feature>
<name>A0ABN7WUE5_GIGMA</name>
<feature type="compositionally biased region" description="Basic and acidic residues" evidence="1">
    <location>
        <begin position="50"/>
        <end position="66"/>
    </location>
</feature>
<feature type="non-terminal residue" evidence="2">
    <location>
        <position position="66"/>
    </location>
</feature>
<reference evidence="2 3" key="1">
    <citation type="submission" date="2021-06" db="EMBL/GenBank/DDBJ databases">
        <authorList>
            <person name="Kallberg Y."/>
            <person name="Tangrot J."/>
            <person name="Rosling A."/>
        </authorList>
    </citation>
    <scope>NUCLEOTIDE SEQUENCE [LARGE SCALE GENOMIC DNA]</scope>
    <source>
        <strain evidence="2 3">120-4 pot B 10/14</strain>
    </source>
</reference>
<sequence length="66" mass="7829">NKKDVFIEFYLIVPELLQNNHILQAPKDLSSTRTTIQRHQKVNDKPILTKPKDSTRKPYKLQDLDR</sequence>
<evidence type="ECO:0000313" key="3">
    <source>
        <dbReference type="Proteomes" id="UP000789901"/>
    </source>
</evidence>
<organism evidence="2 3">
    <name type="scientific">Gigaspora margarita</name>
    <dbReference type="NCBI Taxonomy" id="4874"/>
    <lineage>
        <taxon>Eukaryota</taxon>
        <taxon>Fungi</taxon>
        <taxon>Fungi incertae sedis</taxon>
        <taxon>Mucoromycota</taxon>
        <taxon>Glomeromycotina</taxon>
        <taxon>Glomeromycetes</taxon>
        <taxon>Diversisporales</taxon>
        <taxon>Gigasporaceae</taxon>
        <taxon>Gigaspora</taxon>
    </lineage>
</organism>
<evidence type="ECO:0000256" key="1">
    <source>
        <dbReference type="SAM" id="MobiDB-lite"/>
    </source>
</evidence>
<evidence type="ECO:0000313" key="2">
    <source>
        <dbReference type="EMBL" id="CAG8841134.1"/>
    </source>
</evidence>
<feature type="non-terminal residue" evidence="2">
    <location>
        <position position="1"/>
    </location>
</feature>
<accession>A0ABN7WUE5</accession>
<comment type="caution">
    <text evidence="2">The sequence shown here is derived from an EMBL/GenBank/DDBJ whole genome shotgun (WGS) entry which is preliminary data.</text>
</comment>
<keyword evidence="3" id="KW-1185">Reference proteome</keyword>
<gene>
    <name evidence="2" type="ORF">GMARGA_LOCUS35264</name>
</gene>
<dbReference type="EMBL" id="CAJVQB010064861">
    <property type="protein sequence ID" value="CAG8841134.1"/>
    <property type="molecule type" value="Genomic_DNA"/>
</dbReference>